<gene>
    <name evidence="1" type="ORF">PSON_ATCC_30995.1.T2270011</name>
</gene>
<evidence type="ECO:0000313" key="2">
    <source>
        <dbReference type="Proteomes" id="UP000692954"/>
    </source>
</evidence>
<comment type="caution">
    <text evidence="1">The sequence shown here is derived from an EMBL/GenBank/DDBJ whole genome shotgun (WGS) entry which is preliminary data.</text>
</comment>
<name>A0A8S1RLQ3_9CILI</name>
<dbReference type="AlphaFoldDB" id="A0A8S1RLQ3"/>
<reference evidence="1" key="1">
    <citation type="submission" date="2021-01" db="EMBL/GenBank/DDBJ databases">
        <authorList>
            <consortium name="Genoscope - CEA"/>
            <person name="William W."/>
        </authorList>
    </citation>
    <scope>NUCLEOTIDE SEQUENCE</scope>
</reference>
<sequence>MNILLYKLDPIITRQRFQKAIQENRSMSCSYCIYMWNNYLSSIVLGITARFLSTFVSMMFPAYKSIKSQDKSDDRQWLQYWILNPQLIQQQSLF</sequence>
<dbReference type="EMBL" id="CAJJDN010000227">
    <property type="protein sequence ID" value="CAD8129521.1"/>
    <property type="molecule type" value="Genomic_DNA"/>
</dbReference>
<accession>A0A8S1RLQ3</accession>
<evidence type="ECO:0000313" key="1">
    <source>
        <dbReference type="EMBL" id="CAD8129521.1"/>
    </source>
</evidence>
<keyword evidence="2" id="KW-1185">Reference proteome</keyword>
<organism evidence="1 2">
    <name type="scientific">Paramecium sonneborni</name>
    <dbReference type="NCBI Taxonomy" id="65129"/>
    <lineage>
        <taxon>Eukaryota</taxon>
        <taxon>Sar</taxon>
        <taxon>Alveolata</taxon>
        <taxon>Ciliophora</taxon>
        <taxon>Intramacronucleata</taxon>
        <taxon>Oligohymenophorea</taxon>
        <taxon>Peniculida</taxon>
        <taxon>Parameciidae</taxon>
        <taxon>Paramecium</taxon>
    </lineage>
</organism>
<proteinExistence type="predicted"/>
<protein>
    <submittedName>
        <fullName evidence="1">Uncharacterized protein</fullName>
    </submittedName>
</protein>
<dbReference type="OrthoDB" id="10009287at2759"/>
<dbReference type="Proteomes" id="UP000692954">
    <property type="component" value="Unassembled WGS sequence"/>
</dbReference>